<reference evidence="2 3" key="1">
    <citation type="submission" date="2020-02" db="EMBL/GenBank/DDBJ databases">
        <authorList>
            <person name="Chen W.-M."/>
        </authorList>
    </citation>
    <scope>NUCLEOTIDE SEQUENCE [LARGE SCALE GENOMIC DNA]</scope>
    <source>
        <strain evidence="2 3">KDG-16</strain>
    </source>
</reference>
<evidence type="ECO:0000313" key="2">
    <source>
        <dbReference type="EMBL" id="NHM00825.1"/>
    </source>
</evidence>
<gene>
    <name evidence="2" type="ORF">G4D72_01720</name>
</gene>
<protein>
    <recommendedName>
        <fullName evidence="4">DUF4251 domain-containing protein</fullName>
    </recommendedName>
</protein>
<dbReference type="RefSeq" id="WP_166075860.1">
    <property type="nucleotide sequence ID" value="NZ_JAAJBT010000001.1"/>
</dbReference>
<evidence type="ECO:0000313" key="3">
    <source>
        <dbReference type="Proteomes" id="UP000800984"/>
    </source>
</evidence>
<organism evidence="2 3">
    <name type="scientific">Flavobacterium difficile</name>
    <dbReference type="NCBI Taxonomy" id="2709659"/>
    <lineage>
        <taxon>Bacteria</taxon>
        <taxon>Pseudomonadati</taxon>
        <taxon>Bacteroidota</taxon>
        <taxon>Flavobacteriia</taxon>
        <taxon>Flavobacteriales</taxon>
        <taxon>Flavobacteriaceae</taxon>
        <taxon>Flavobacterium</taxon>
    </lineage>
</organism>
<sequence>MKSKLLFLVLFSIVLSSAAIQAQKLDAKFSNEIETYITTSFYKKQGENLGVEKGTRYEINESKLKIKDFKTLLYNDFATYYAVSEYQKKGSETLMDEINAAFMSSKIIKYRNDSKNTSTLITDEDKKKGITRKIELQNTTFKVLATVLLYANNKITIRFAESAI</sequence>
<keyword evidence="3" id="KW-1185">Reference proteome</keyword>
<accession>A0ABX0I0V9</accession>
<dbReference type="EMBL" id="JAAJBT010000001">
    <property type="protein sequence ID" value="NHM00825.1"/>
    <property type="molecule type" value="Genomic_DNA"/>
</dbReference>
<evidence type="ECO:0008006" key="4">
    <source>
        <dbReference type="Google" id="ProtNLM"/>
    </source>
</evidence>
<feature type="signal peptide" evidence="1">
    <location>
        <begin position="1"/>
        <end position="21"/>
    </location>
</feature>
<name>A0ABX0I0V9_9FLAO</name>
<comment type="caution">
    <text evidence="2">The sequence shown here is derived from an EMBL/GenBank/DDBJ whole genome shotgun (WGS) entry which is preliminary data.</text>
</comment>
<proteinExistence type="predicted"/>
<dbReference type="Proteomes" id="UP000800984">
    <property type="component" value="Unassembled WGS sequence"/>
</dbReference>
<keyword evidence="1" id="KW-0732">Signal</keyword>
<evidence type="ECO:0000256" key="1">
    <source>
        <dbReference type="SAM" id="SignalP"/>
    </source>
</evidence>
<feature type="chain" id="PRO_5045774778" description="DUF4251 domain-containing protein" evidence="1">
    <location>
        <begin position="22"/>
        <end position="164"/>
    </location>
</feature>